<dbReference type="Proteomes" id="UP001380953">
    <property type="component" value="Unassembled WGS sequence"/>
</dbReference>
<gene>
    <name evidence="1" type="ORF">WKI47_05985</name>
</gene>
<dbReference type="EMBL" id="JBBKAR010000018">
    <property type="protein sequence ID" value="MEJ8303466.1"/>
    <property type="molecule type" value="Genomic_DNA"/>
</dbReference>
<proteinExistence type="predicted"/>
<name>A0ACC6P962_9BACL</name>
<reference evidence="1" key="1">
    <citation type="submission" date="2024-03" db="EMBL/GenBank/DDBJ databases">
        <title>Whole genome sequecning of epiphytes from Marcgravia umbellata leaves.</title>
        <authorList>
            <person name="Kumar G."/>
            <person name="Savka M.A."/>
        </authorList>
    </citation>
    <scope>NUCLEOTIDE SEQUENCE</scope>
    <source>
        <strain evidence="1">RIT_BL5</strain>
    </source>
</reference>
<accession>A0ACC6P962</accession>
<comment type="caution">
    <text evidence="1">The sequence shown here is derived from an EMBL/GenBank/DDBJ whole genome shotgun (WGS) entry which is preliminary data.</text>
</comment>
<organism evidence="1 2">
    <name type="scientific">Saccharibacillus sacchari</name>
    <dbReference type="NCBI Taxonomy" id="456493"/>
    <lineage>
        <taxon>Bacteria</taxon>
        <taxon>Bacillati</taxon>
        <taxon>Bacillota</taxon>
        <taxon>Bacilli</taxon>
        <taxon>Bacillales</taxon>
        <taxon>Paenibacillaceae</taxon>
        <taxon>Saccharibacillus</taxon>
    </lineage>
</organism>
<keyword evidence="2" id="KW-1185">Reference proteome</keyword>
<evidence type="ECO:0000313" key="1">
    <source>
        <dbReference type="EMBL" id="MEJ8303466.1"/>
    </source>
</evidence>
<evidence type="ECO:0000313" key="2">
    <source>
        <dbReference type="Proteomes" id="UP001380953"/>
    </source>
</evidence>
<sequence length="573" mass="61183">MVRRSGDSINGNMLRLNANKLGWIVTIVLAVLVLFPLAAVIVQVLLPGIFFGSLNFGDIGLLLELFERPLWRKSLENSLILGFGTAVLGTLLGTVLAMARMQWKFPGARSLDAAVWVLFIMPSFILAQGWIMFSTGNGLAASIFGWHWVTAAVFQPAGLIVIMTLSKFPLAYLSVKAAMEWKVEMLSDAARLCGAGPFKVWRTVQAPLLLPAILSGMALVFMDTIGDFGLPSAVAAVYRFPTLPYSIYSAIYTSPIRFDMAGVLSLYLVALIAVAMLLQFWVLRRSRYDVLSGRAVPSVPKPAGRRMTWVLAVGNVVLLLAVIGIPIGSSIVTSLLKIQTNGLTASNLTLQNYASLLSEGSSLLPGLGRSLLIAGSAAVIGLIVGLGASFVLSYSRFRFKRGIETASLISFAVPGVVLGIGYIFVWNQPWLESLGIRLYGKPGILVLAAIAGAIPVITRVMTGAMAKVPESLLDAAQMQGGSLISRIRHILAPLVRGALISAGLAAFGACVFDLAVNSILFPPNFETLPVAIDDAFEDLRFGYASAATVAGGGIVVCIIMILERLLRRKEASA</sequence>
<protein>
    <submittedName>
        <fullName evidence="1">Iron ABC transporter permease</fullName>
    </submittedName>
</protein>